<dbReference type="GO" id="GO:0008237">
    <property type="term" value="F:metallopeptidase activity"/>
    <property type="evidence" value="ECO:0007669"/>
    <property type="project" value="UniProtKB-KW"/>
</dbReference>
<keyword evidence="9" id="KW-1185">Reference proteome</keyword>
<dbReference type="InterPro" id="IPR003593">
    <property type="entry name" value="AAA+_ATPase"/>
</dbReference>
<keyword evidence="6 8" id="KW-0378">Hydrolase</keyword>
<proteinExistence type="predicted"/>
<reference evidence="8 9" key="1">
    <citation type="journal article" date="2018" name="Front. Plant Sci.">
        <title>Red Clover (Trifolium pratense) and Zigzag Clover (T. medium) - A Picture of Genomic Similarities and Differences.</title>
        <authorList>
            <person name="Dluhosova J."/>
            <person name="Istvanek J."/>
            <person name="Nedelnik J."/>
            <person name="Repkova J."/>
        </authorList>
    </citation>
    <scope>NUCLEOTIDE SEQUENCE [LARGE SCALE GENOMIC DNA]</scope>
    <source>
        <strain evidence="9">cv. 10/8</strain>
        <tissue evidence="8">Leaf</tissue>
    </source>
</reference>
<name>A0A392MH58_9FABA</name>
<dbReference type="SMART" id="SM00382">
    <property type="entry name" value="AAA"/>
    <property type="match status" value="1"/>
</dbReference>
<keyword evidence="6 8" id="KW-0482">Metalloprotease</keyword>
<feature type="domain" description="AAA+ ATPase" evidence="7">
    <location>
        <begin position="45"/>
        <end position="168"/>
    </location>
</feature>
<dbReference type="FunFam" id="3.40.50.300:FF:001118">
    <property type="entry name" value="ATP-dependent zinc metalloprotease FTSH 12, chloroplastic"/>
    <property type="match status" value="1"/>
</dbReference>
<comment type="caution">
    <text evidence="8">The sequence shown here is derived from an EMBL/GenBank/DDBJ whole genome shotgun (WGS) entry which is preliminary data.</text>
</comment>
<dbReference type="SUPFAM" id="SSF52540">
    <property type="entry name" value="P-loop containing nucleoside triphosphate hydrolases"/>
    <property type="match status" value="1"/>
</dbReference>
<dbReference type="GO" id="GO:0046872">
    <property type="term" value="F:metal ion binding"/>
    <property type="evidence" value="ECO:0007669"/>
    <property type="project" value="UniProtKB-KW"/>
</dbReference>
<evidence type="ECO:0000313" key="9">
    <source>
        <dbReference type="Proteomes" id="UP000265520"/>
    </source>
</evidence>
<keyword evidence="3" id="KW-0547">Nucleotide-binding</keyword>
<evidence type="ECO:0000256" key="2">
    <source>
        <dbReference type="ARBA" id="ARBA00022723"/>
    </source>
</evidence>
<evidence type="ECO:0000256" key="6">
    <source>
        <dbReference type="ARBA" id="ARBA00023049"/>
    </source>
</evidence>
<dbReference type="Pfam" id="PF00004">
    <property type="entry name" value="AAA"/>
    <property type="match status" value="1"/>
</dbReference>
<dbReference type="Gene3D" id="3.40.50.300">
    <property type="entry name" value="P-loop containing nucleotide triphosphate hydrolases"/>
    <property type="match status" value="1"/>
</dbReference>
<evidence type="ECO:0000313" key="8">
    <source>
        <dbReference type="EMBL" id="MCH86832.1"/>
    </source>
</evidence>
<gene>
    <name evidence="8" type="ORF">A2U01_0007692</name>
</gene>
<organism evidence="8 9">
    <name type="scientific">Trifolium medium</name>
    <dbReference type="NCBI Taxonomy" id="97028"/>
    <lineage>
        <taxon>Eukaryota</taxon>
        <taxon>Viridiplantae</taxon>
        <taxon>Streptophyta</taxon>
        <taxon>Embryophyta</taxon>
        <taxon>Tracheophyta</taxon>
        <taxon>Spermatophyta</taxon>
        <taxon>Magnoliopsida</taxon>
        <taxon>eudicotyledons</taxon>
        <taxon>Gunneridae</taxon>
        <taxon>Pentapetalae</taxon>
        <taxon>rosids</taxon>
        <taxon>fabids</taxon>
        <taxon>Fabales</taxon>
        <taxon>Fabaceae</taxon>
        <taxon>Papilionoideae</taxon>
        <taxon>50 kb inversion clade</taxon>
        <taxon>NPAAA clade</taxon>
        <taxon>Hologalegina</taxon>
        <taxon>IRL clade</taxon>
        <taxon>Trifolieae</taxon>
        <taxon>Trifolium</taxon>
    </lineage>
</organism>
<dbReference type="GO" id="GO:0009793">
    <property type="term" value="P:embryo development ending in seed dormancy"/>
    <property type="evidence" value="ECO:0007669"/>
    <property type="project" value="TreeGrafter"/>
</dbReference>
<dbReference type="InterPro" id="IPR003959">
    <property type="entry name" value="ATPase_AAA_core"/>
</dbReference>
<dbReference type="GO" id="GO:0009535">
    <property type="term" value="C:chloroplast thylakoid membrane"/>
    <property type="evidence" value="ECO:0007669"/>
    <property type="project" value="TreeGrafter"/>
</dbReference>
<keyword evidence="8" id="KW-0645">Protease</keyword>
<dbReference type="InterPro" id="IPR050928">
    <property type="entry name" value="ATP-dep_Zn_Metalloprotease"/>
</dbReference>
<sequence>PVGDVGETKSMAKEVVLGGDVWDLLDELMIYMKNPMQFFERDVKFVRGVLLSGPPGTGKTLFARTLANQSGLPFVFASGAEFTDSEKSGAARINEMFSLARRNAPCFIFVDEIDAIAGRHTRKDPRRRSTFEALISQLDGDNGDSFPFSALLQFSGVFSVPSATGKIFRQESPGLPYPYPKVSGSEARSIACMHIVKLLHFQLTMIENATKS</sequence>
<protein>
    <submittedName>
        <fullName evidence="8">ATP-dependent zinc metalloprotease FTSH 12 chloroplastic-like</fullName>
    </submittedName>
</protein>
<dbReference type="InterPro" id="IPR027417">
    <property type="entry name" value="P-loop_NTPase"/>
</dbReference>
<dbReference type="GO" id="GO:0005745">
    <property type="term" value="C:m-AAA complex"/>
    <property type="evidence" value="ECO:0007669"/>
    <property type="project" value="TreeGrafter"/>
</dbReference>
<dbReference type="AlphaFoldDB" id="A0A392MH58"/>
<evidence type="ECO:0000256" key="3">
    <source>
        <dbReference type="ARBA" id="ARBA00022741"/>
    </source>
</evidence>
<evidence type="ECO:0000256" key="4">
    <source>
        <dbReference type="ARBA" id="ARBA00022833"/>
    </source>
</evidence>
<evidence type="ECO:0000259" key="7">
    <source>
        <dbReference type="SMART" id="SM00382"/>
    </source>
</evidence>
<dbReference type="Proteomes" id="UP000265520">
    <property type="component" value="Unassembled WGS sequence"/>
</dbReference>
<dbReference type="PANTHER" id="PTHR43655:SF19">
    <property type="entry name" value="ATP-DEPENDENT ZINC METALLOPROTEASE FTSH 12, CHLOROPLASTIC"/>
    <property type="match status" value="1"/>
</dbReference>
<dbReference type="GO" id="GO:0034982">
    <property type="term" value="P:mitochondrial protein processing"/>
    <property type="evidence" value="ECO:0007669"/>
    <property type="project" value="TreeGrafter"/>
</dbReference>
<accession>A0A392MH58</accession>
<keyword evidence="5" id="KW-0067">ATP-binding</keyword>
<dbReference type="GO" id="GO:0016887">
    <property type="term" value="F:ATP hydrolysis activity"/>
    <property type="evidence" value="ECO:0007669"/>
    <property type="project" value="InterPro"/>
</dbReference>
<feature type="non-terminal residue" evidence="8">
    <location>
        <position position="1"/>
    </location>
</feature>
<keyword evidence="2" id="KW-0479">Metal-binding</keyword>
<dbReference type="GO" id="GO:0005524">
    <property type="term" value="F:ATP binding"/>
    <property type="evidence" value="ECO:0007669"/>
    <property type="project" value="UniProtKB-KW"/>
</dbReference>
<evidence type="ECO:0000256" key="1">
    <source>
        <dbReference type="ARBA" id="ARBA00001947"/>
    </source>
</evidence>
<comment type="cofactor">
    <cofactor evidence="1">
        <name>Zn(2+)</name>
        <dbReference type="ChEBI" id="CHEBI:29105"/>
    </cofactor>
</comment>
<dbReference type="EMBL" id="LXQA010011022">
    <property type="protein sequence ID" value="MCH86832.1"/>
    <property type="molecule type" value="Genomic_DNA"/>
</dbReference>
<evidence type="ECO:0000256" key="5">
    <source>
        <dbReference type="ARBA" id="ARBA00022840"/>
    </source>
</evidence>
<keyword evidence="4" id="KW-0862">Zinc</keyword>
<dbReference type="PANTHER" id="PTHR43655">
    <property type="entry name" value="ATP-DEPENDENT PROTEASE"/>
    <property type="match status" value="1"/>
</dbReference>